<evidence type="ECO:0000259" key="8">
    <source>
        <dbReference type="PROSITE" id="PS51918"/>
    </source>
</evidence>
<evidence type="ECO:0000256" key="4">
    <source>
        <dbReference type="ARBA" id="ARBA00022723"/>
    </source>
</evidence>
<dbReference type="NCBIfam" id="NF038283">
    <property type="entry name" value="viperin_w_prok"/>
    <property type="match status" value="1"/>
</dbReference>
<evidence type="ECO:0000256" key="7">
    <source>
        <dbReference type="ARBA" id="ARBA00023118"/>
    </source>
</evidence>
<dbReference type="EMBL" id="CAJVPS010002024">
    <property type="protein sequence ID" value="CAG8557827.1"/>
    <property type="molecule type" value="Genomic_DNA"/>
</dbReference>
<dbReference type="Proteomes" id="UP000789508">
    <property type="component" value="Unassembled WGS sequence"/>
</dbReference>
<reference evidence="9" key="1">
    <citation type="submission" date="2021-06" db="EMBL/GenBank/DDBJ databases">
        <authorList>
            <person name="Kallberg Y."/>
            <person name="Tangrot J."/>
            <person name="Rosling A."/>
        </authorList>
    </citation>
    <scope>NUCLEOTIDE SEQUENCE</scope>
    <source>
        <strain evidence="9">FL130A</strain>
    </source>
</reference>
<dbReference type="InterPro" id="IPR013785">
    <property type="entry name" value="Aldolase_TIM"/>
</dbReference>
<protein>
    <submittedName>
        <fullName evidence="9">300_t:CDS:1</fullName>
    </submittedName>
</protein>
<evidence type="ECO:0000256" key="1">
    <source>
        <dbReference type="ARBA" id="ARBA00001966"/>
    </source>
</evidence>
<comment type="cofactor">
    <cofactor evidence="1">
        <name>[4Fe-4S] cluster</name>
        <dbReference type="ChEBI" id="CHEBI:49883"/>
    </cofactor>
</comment>
<dbReference type="PANTHER" id="PTHR21339">
    <property type="entry name" value="RADICAL S-ADENOSYL METHIONINE DOMAIN-CONTAINING PROTEIN 2"/>
    <property type="match status" value="1"/>
</dbReference>
<comment type="caution">
    <text evidence="9">The sequence shown here is derived from an EMBL/GenBank/DDBJ whole genome shotgun (WGS) entry which is preliminary data.</text>
</comment>
<evidence type="ECO:0000313" key="10">
    <source>
        <dbReference type="Proteomes" id="UP000789508"/>
    </source>
</evidence>
<evidence type="ECO:0000313" key="9">
    <source>
        <dbReference type="EMBL" id="CAG8557827.1"/>
    </source>
</evidence>
<dbReference type="PROSITE" id="PS51918">
    <property type="entry name" value="RADICAL_SAM"/>
    <property type="match status" value="1"/>
</dbReference>
<dbReference type="AlphaFoldDB" id="A0A9N9FU73"/>
<name>A0A9N9FU73_9GLOM</name>
<keyword evidence="4" id="KW-0479">Metal-binding</keyword>
<accession>A0A9N9FU73</accession>
<dbReference type="Gene3D" id="3.20.20.70">
    <property type="entry name" value="Aldolase class I"/>
    <property type="match status" value="1"/>
</dbReference>
<dbReference type="GO" id="GO:0003824">
    <property type="term" value="F:catalytic activity"/>
    <property type="evidence" value="ECO:0007669"/>
    <property type="project" value="InterPro"/>
</dbReference>
<dbReference type="GO" id="GO:0051539">
    <property type="term" value="F:4 iron, 4 sulfur cluster binding"/>
    <property type="evidence" value="ECO:0007669"/>
    <property type="project" value="UniProtKB-KW"/>
</dbReference>
<keyword evidence="5" id="KW-0408">Iron</keyword>
<dbReference type="GO" id="GO:0051607">
    <property type="term" value="P:defense response to virus"/>
    <property type="evidence" value="ECO:0007669"/>
    <property type="project" value="UniProtKB-KW"/>
</dbReference>
<keyword evidence="7" id="KW-0051">Antiviral defense</keyword>
<dbReference type="OrthoDB" id="549750at2759"/>
<keyword evidence="3" id="KW-0949">S-adenosyl-L-methionine</keyword>
<dbReference type="SUPFAM" id="SSF102114">
    <property type="entry name" value="Radical SAM enzymes"/>
    <property type="match status" value="1"/>
</dbReference>
<evidence type="ECO:0000256" key="6">
    <source>
        <dbReference type="ARBA" id="ARBA00023014"/>
    </source>
</evidence>
<keyword evidence="2" id="KW-0004">4Fe-4S</keyword>
<dbReference type="GO" id="GO:0046872">
    <property type="term" value="F:metal ion binding"/>
    <property type="evidence" value="ECO:0007669"/>
    <property type="project" value="UniProtKB-KW"/>
</dbReference>
<feature type="domain" description="Radical SAM core" evidence="8">
    <location>
        <begin position="1"/>
        <end position="190"/>
    </location>
</feature>
<gene>
    <name evidence="9" type="ORF">ALEPTO_LOCUS6201</name>
</gene>
<evidence type="ECO:0000256" key="3">
    <source>
        <dbReference type="ARBA" id="ARBA00022691"/>
    </source>
</evidence>
<evidence type="ECO:0000256" key="2">
    <source>
        <dbReference type="ARBA" id="ARBA00022485"/>
    </source>
</evidence>
<sequence>MPTLEDSKRALRKLKEAGMRKLNFSGGEPFMFPTYLGKLLEFSKQELCLESVSIVSNGSKIKKRFLKQHKNNLDILAISCDSFKEEANIKIGRGKGRHIEQLQQVAAWCREFNIKFKLNTVVNRCNWQEDMNSEISLLRPFRWKCFQVLILENENGGENTLRDAQEFVISDTEFESFVDRHREQKCIVPESNKLMKDSYLILDEHLCFLNCTKNNKTPSQSLLEVDVQVALDQAGWDQAAFHGRSGVYEWSKSPVQGCGGTSKLDW</sequence>
<dbReference type="Pfam" id="PF04055">
    <property type="entry name" value="Radical_SAM"/>
    <property type="match status" value="1"/>
</dbReference>
<dbReference type="InterPro" id="IPR051196">
    <property type="entry name" value="RSAD2/Viperin_antiviral"/>
</dbReference>
<dbReference type="InterPro" id="IPR058240">
    <property type="entry name" value="rSAM_sf"/>
</dbReference>
<keyword evidence="6" id="KW-0411">Iron-sulfur</keyword>
<proteinExistence type="predicted"/>
<keyword evidence="10" id="KW-1185">Reference proteome</keyword>
<dbReference type="PANTHER" id="PTHR21339:SF0">
    <property type="entry name" value="S-ADENOSYLMETHIONINE-DEPENDENT NUCLEOTIDE DEHYDRATASE RSAD2"/>
    <property type="match status" value="1"/>
</dbReference>
<dbReference type="InterPro" id="IPR007197">
    <property type="entry name" value="rSAM"/>
</dbReference>
<dbReference type="CDD" id="cd01335">
    <property type="entry name" value="Radical_SAM"/>
    <property type="match status" value="1"/>
</dbReference>
<evidence type="ECO:0000256" key="5">
    <source>
        <dbReference type="ARBA" id="ARBA00023004"/>
    </source>
</evidence>
<organism evidence="9 10">
    <name type="scientific">Ambispora leptoticha</name>
    <dbReference type="NCBI Taxonomy" id="144679"/>
    <lineage>
        <taxon>Eukaryota</taxon>
        <taxon>Fungi</taxon>
        <taxon>Fungi incertae sedis</taxon>
        <taxon>Mucoromycota</taxon>
        <taxon>Glomeromycotina</taxon>
        <taxon>Glomeromycetes</taxon>
        <taxon>Archaeosporales</taxon>
        <taxon>Ambisporaceae</taxon>
        <taxon>Ambispora</taxon>
    </lineage>
</organism>